<dbReference type="AlphaFoldDB" id="A0A917ITA4"/>
<dbReference type="RefSeq" id="WP_188951248.1">
    <property type="nucleotide sequence ID" value="NZ_BMIB01000002.1"/>
</dbReference>
<evidence type="ECO:0000256" key="2">
    <source>
        <dbReference type="PROSITE-ProRule" id="PRU00169"/>
    </source>
</evidence>
<gene>
    <name evidence="4" type="ORF">GCM10011379_13310</name>
</gene>
<name>A0A917ITA4_9BACT</name>
<dbReference type="PANTHER" id="PTHR44591:SF3">
    <property type="entry name" value="RESPONSE REGULATORY DOMAIN-CONTAINING PROTEIN"/>
    <property type="match status" value="1"/>
</dbReference>
<keyword evidence="5" id="KW-1185">Reference proteome</keyword>
<sequence length="141" mass="16177">MDLTNTLPLPIVVLADDDDEDCMIFADAIAAIEANVELNTVKNGEILMQLLKKYVPDLLFLDIQMPYQDGRQCIKAIRANREYDALPVIVYTGMRNPDSVNFFFREGANFFLEKPETMGKLKIALYQILSRFSFITFKQKD</sequence>
<keyword evidence="1 2" id="KW-0597">Phosphoprotein</keyword>
<dbReference type="Gene3D" id="3.40.50.2300">
    <property type="match status" value="1"/>
</dbReference>
<reference evidence="4" key="1">
    <citation type="journal article" date="2014" name="Int. J. Syst. Evol. Microbiol.">
        <title>Complete genome sequence of Corynebacterium casei LMG S-19264T (=DSM 44701T), isolated from a smear-ripened cheese.</title>
        <authorList>
            <consortium name="US DOE Joint Genome Institute (JGI-PGF)"/>
            <person name="Walter F."/>
            <person name="Albersmeier A."/>
            <person name="Kalinowski J."/>
            <person name="Ruckert C."/>
        </authorList>
    </citation>
    <scope>NUCLEOTIDE SEQUENCE</scope>
    <source>
        <strain evidence="4">CGMCC 1.15290</strain>
    </source>
</reference>
<feature type="domain" description="Response regulatory" evidence="3">
    <location>
        <begin position="11"/>
        <end position="129"/>
    </location>
</feature>
<dbReference type="SMART" id="SM00448">
    <property type="entry name" value="REC"/>
    <property type="match status" value="1"/>
</dbReference>
<dbReference type="Pfam" id="PF00072">
    <property type="entry name" value="Response_reg"/>
    <property type="match status" value="1"/>
</dbReference>
<feature type="modified residue" description="4-aspartylphosphate" evidence="2">
    <location>
        <position position="62"/>
    </location>
</feature>
<dbReference type="GO" id="GO:0000160">
    <property type="term" value="P:phosphorelay signal transduction system"/>
    <property type="evidence" value="ECO:0007669"/>
    <property type="project" value="InterPro"/>
</dbReference>
<dbReference type="Proteomes" id="UP000627292">
    <property type="component" value="Unassembled WGS sequence"/>
</dbReference>
<dbReference type="InterPro" id="IPR011006">
    <property type="entry name" value="CheY-like_superfamily"/>
</dbReference>
<dbReference type="InterPro" id="IPR001789">
    <property type="entry name" value="Sig_transdc_resp-reg_receiver"/>
</dbReference>
<reference evidence="4" key="2">
    <citation type="submission" date="2020-09" db="EMBL/GenBank/DDBJ databases">
        <authorList>
            <person name="Sun Q."/>
            <person name="Zhou Y."/>
        </authorList>
    </citation>
    <scope>NUCLEOTIDE SEQUENCE</scope>
    <source>
        <strain evidence="4">CGMCC 1.15290</strain>
    </source>
</reference>
<dbReference type="PANTHER" id="PTHR44591">
    <property type="entry name" value="STRESS RESPONSE REGULATOR PROTEIN 1"/>
    <property type="match status" value="1"/>
</dbReference>
<evidence type="ECO:0000256" key="1">
    <source>
        <dbReference type="ARBA" id="ARBA00022553"/>
    </source>
</evidence>
<dbReference type="InterPro" id="IPR050595">
    <property type="entry name" value="Bact_response_regulator"/>
</dbReference>
<comment type="caution">
    <text evidence="4">The sequence shown here is derived from an EMBL/GenBank/DDBJ whole genome shotgun (WGS) entry which is preliminary data.</text>
</comment>
<accession>A0A917ITA4</accession>
<dbReference type="PROSITE" id="PS50110">
    <property type="entry name" value="RESPONSE_REGULATORY"/>
    <property type="match status" value="1"/>
</dbReference>
<evidence type="ECO:0000313" key="4">
    <source>
        <dbReference type="EMBL" id="GGH62951.1"/>
    </source>
</evidence>
<evidence type="ECO:0000259" key="3">
    <source>
        <dbReference type="PROSITE" id="PS50110"/>
    </source>
</evidence>
<dbReference type="EMBL" id="BMIB01000002">
    <property type="protein sequence ID" value="GGH62951.1"/>
    <property type="molecule type" value="Genomic_DNA"/>
</dbReference>
<dbReference type="SUPFAM" id="SSF52172">
    <property type="entry name" value="CheY-like"/>
    <property type="match status" value="1"/>
</dbReference>
<organism evidence="4 5">
    <name type="scientific">Filimonas zeae</name>
    <dbReference type="NCBI Taxonomy" id="1737353"/>
    <lineage>
        <taxon>Bacteria</taxon>
        <taxon>Pseudomonadati</taxon>
        <taxon>Bacteroidota</taxon>
        <taxon>Chitinophagia</taxon>
        <taxon>Chitinophagales</taxon>
        <taxon>Chitinophagaceae</taxon>
        <taxon>Filimonas</taxon>
    </lineage>
</organism>
<protein>
    <recommendedName>
        <fullName evidence="3">Response regulatory domain-containing protein</fullName>
    </recommendedName>
</protein>
<evidence type="ECO:0000313" key="5">
    <source>
        <dbReference type="Proteomes" id="UP000627292"/>
    </source>
</evidence>
<proteinExistence type="predicted"/>